<comment type="similarity">
    <text evidence="1">Belongs to the RICTOR family.</text>
</comment>
<feature type="compositionally biased region" description="Basic and acidic residues" evidence="2">
    <location>
        <begin position="1257"/>
        <end position="1270"/>
    </location>
</feature>
<dbReference type="Gene3D" id="1.25.10.10">
    <property type="entry name" value="Leucine-rich Repeat Variant"/>
    <property type="match status" value="1"/>
</dbReference>
<evidence type="ECO:0000313" key="7">
    <source>
        <dbReference type="Proteomes" id="UP000001640"/>
    </source>
</evidence>
<feature type="compositionally biased region" description="Polar residues" evidence="2">
    <location>
        <begin position="1"/>
        <end position="27"/>
    </location>
</feature>
<dbReference type="eggNOG" id="KOG3694">
    <property type="taxonomic scope" value="Eukaryota"/>
</dbReference>
<feature type="compositionally biased region" description="Polar residues" evidence="2">
    <location>
        <begin position="161"/>
        <end position="176"/>
    </location>
</feature>
<feature type="domain" description="Rapamycin-insensitive companion of mTOR N-terminal" evidence="4">
    <location>
        <begin position="278"/>
        <end position="623"/>
    </location>
</feature>
<dbReference type="FunCoup" id="G0V941">
    <property type="interactions" value="550"/>
</dbReference>
<dbReference type="PANTHER" id="PTHR13298:SF11">
    <property type="entry name" value="RAPAMYCIN-INSENSITIVE COMPANION OF MTOR"/>
    <property type="match status" value="1"/>
</dbReference>
<reference evidence="7" key="1">
    <citation type="journal article" date="2011" name="Proc. Natl. Acad. Sci. U.S.A.">
        <title>Evolutionary erosion of yeast sex chromosomes by mating-type switching accidents.</title>
        <authorList>
            <person name="Gordon J.L."/>
            <person name="Armisen D."/>
            <person name="Proux-Wera E."/>
            <person name="Oheigeartaigh S.S."/>
            <person name="Byrne K.P."/>
            <person name="Wolfe K.H."/>
        </authorList>
    </citation>
    <scope>NUCLEOTIDE SEQUENCE [LARGE SCALE GENOMIC DNA]</scope>
    <source>
        <strain evidence="7">ATCC 76901 / BCRC 22586 / CBS 4309 / NBRC 1992 / NRRL Y-12630</strain>
    </source>
</reference>
<dbReference type="Pfam" id="PF14663">
    <property type="entry name" value="RasGEF_N_2"/>
    <property type="match status" value="1"/>
</dbReference>
<dbReference type="GO" id="GO:0038203">
    <property type="term" value="P:TORC2 signaling"/>
    <property type="evidence" value="ECO:0007669"/>
    <property type="project" value="TreeGrafter"/>
</dbReference>
<dbReference type="InterPro" id="IPR029452">
    <property type="entry name" value="RICTOR_V"/>
</dbReference>
<dbReference type="SMART" id="SM01308">
    <property type="entry name" value="RICTOR_N"/>
    <property type="match status" value="1"/>
</dbReference>
<sequence>MSTVNESGSPGSTIYSTLSNVTGSPTNSRKRTQHNSLVLSTSFIPTKRLLNYPQSPTSPLQSRKSRSNASKTLLIMKNEISQLQQELAQLNKKRQDAERLRESAATDIYTGEYSRDHLQKHSMRIKTNTQIRELDTSIKKIEKQINDLRIRYEETQESKESGNVSPSDSLRIVSSTEDSDRSRSNTLSERGNSIYNDKQNQNDSQKSLRHIASDLSSTYNKDQEDFQQTVKIPSVALPDPSISTISSSDGTTKETATWLVTDFMQSLQETNISVDFLLQKANGFVDLLKKHPEIRQDLVLTSFMQSVQTLLLSEDKMIASIGYRISRYLINGEEFIRELIRLRLDSFIIISLAKDNTFQIEREQALKLVRCFIDHKAGITCGIVQGIISCVEKQDDLLRNLALETLLELCFVDPAMVKQCHGIRLLVGLLQDYSSFSLASIILDTILQLLETKKTRIFILEDFNVAVLGTAFSDTNTKTSMNIEKMQNASILISKVLKSYNGIMLYSMNNFQPLKELLSFLHVPLCAPYLVDIFLDVVRIKPLPYKSKVKHSFKPIPSQFHKECMSINQHMALLITILENCNFVDYFVQLLSFANRDEFHKSVMVKSRYLLIEYLNLKMNLVDGSVTKVSKPVLKSEETLFEETFEFSKISYTLNRNRNMIGLTDIDYNENIKSFSQNIKENTLVNEIDDSRFRKMVFDTKVLQTKEFSEWNWNIIQELIEGPLMNPKQLEELAKSTKFVRRLLVFYRPLRLRFSSVDKGVRLSSKYIQVGCKFFKMLTTNPEGIKIFKEDNKIIPQLASLLYRAIEGNVAGNIFNEANLKHKMIQGYFKFIGVLTQTAQGVKILSRWNFFTVIYKMFQFENRLALHFLLLTIPEIDLKHSSHCRTIMGKALVVSNEQIRINATKCMGEKLKDLIVPKQFDSETTAENKDLQKFAMDMLIRQLYDLSPNVVAVADQALYECVVQSERSKEFAISFRTILNQMVFIRSPILFELLSRSYGFQLLSEINFVTDERNAWLTQMNREYVSIVEEFLSKRQNNTITRTRSHTHLLKQNDRLPLHFYESLAKTEDGITLLSQTGDLVTFMNIIKKYISGSMEDESNDEIIELKSSLWCCGFIGSTQLGIGSLDNYSLVENIITISFHSSVTSVRFTAFYVLGLISRTKEGCEILDEMGWDCCLDVQGEPIGITLPSRLDDFLSYNEKKWLMVPEYKNEMIEIDRGNGDIISEIEPIDFNLDHLLNETNIIENPLNENESETAEEIRKRRQSLEKKQGSFKSSNPSTGADEEDNVVEKVVETVSKLGNHILSNSAIKEITEMNSRYGPRLFENDKVFFSILEMMGKFRFKPQVRKFLCDLFINKKTLENIIKHDRKKKVEAKKEGKITNANP</sequence>
<evidence type="ECO:0000259" key="4">
    <source>
        <dbReference type="SMART" id="SM01308"/>
    </source>
</evidence>
<dbReference type="GeneID" id="96901467"/>
<feature type="region of interest" description="Disordered" evidence="2">
    <location>
        <begin position="1248"/>
        <end position="1287"/>
    </location>
</feature>
<dbReference type="Pfam" id="PF14668">
    <property type="entry name" value="RICTOR_V"/>
    <property type="match status" value="1"/>
</dbReference>
<feature type="compositionally biased region" description="Polar residues" evidence="2">
    <location>
        <begin position="52"/>
        <end position="68"/>
    </location>
</feature>
<organism evidence="6 7">
    <name type="scientific">Naumovozyma castellii</name>
    <name type="common">Yeast</name>
    <name type="synonym">Saccharomyces castellii</name>
    <dbReference type="NCBI Taxonomy" id="27288"/>
    <lineage>
        <taxon>Eukaryota</taxon>
        <taxon>Fungi</taxon>
        <taxon>Dikarya</taxon>
        <taxon>Ascomycota</taxon>
        <taxon>Saccharomycotina</taxon>
        <taxon>Saccharomycetes</taxon>
        <taxon>Saccharomycetales</taxon>
        <taxon>Saccharomycetaceae</taxon>
        <taxon>Naumovozyma</taxon>
    </lineage>
</organism>
<feature type="domain" description="Rapamycin-insensitive companion of mTOR middle" evidence="3">
    <location>
        <begin position="688"/>
        <end position="913"/>
    </location>
</feature>
<protein>
    <recommendedName>
        <fullName evidence="8">REM-1 domain-containing protein</fullName>
    </recommendedName>
</protein>
<accession>G0V941</accession>
<dbReference type="InterPro" id="IPR011989">
    <property type="entry name" value="ARM-like"/>
</dbReference>
<dbReference type="KEGG" id="ncs:NCAS_0A14330"/>
<dbReference type="InterPro" id="IPR028267">
    <property type="entry name" value="Pianissimo_N"/>
</dbReference>
<dbReference type="GO" id="GO:0072659">
    <property type="term" value="P:protein localization to plasma membrane"/>
    <property type="evidence" value="ECO:0007669"/>
    <property type="project" value="EnsemblFungi"/>
</dbReference>
<dbReference type="GO" id="GO:0031932">
    <property type="term" value="C:TORC2 complex"/>
    <property type="evidence" value="ECO:0007669"/>
    <property type="project" value="EnsemblFungi"/>
</dbReference>
<dbReference type="InterPro" id="IPR029451">
    <property type="entry name" value="RICTOR_M"/>
</dbReference>
<evidence type="ECO:0000256" key="2">
    <source>
        <dbReference type="SAM" id="MobiDB-lite"/>
    </source>
</evidence>
<reference key="2">
    <citation type="submission" date="2011-08" db="EMBL/GenBank/DDBJ databases">
        <title>Genome sequence of Naumovozyma castellii.</title>
        <authorList>
            <person name="Gordon J.L."/>
            <person name="Armisen D."/>
            <person name="Proux-Wera E."/>
            <person name="OhEigeartaigh S.S."/>
            <person name="Byrne K.P."/>
            <person name="Wolfe K.H."/>
        </authorList>
    </citation>
    <scope>NUCLEOTIDE SEQUENCE</scope>
    <source>
        <strain>Type strain:CBS 4309</strain>
    </source>
</reference>
<proteinExistence type="inferred from homology"/>
<feature type="region of interest" description="Disordered" evidence="2">
    <location>
        <begin position="1"/>
        <end position="36"/>
    </location>
</feature>
<dbReference type="GO" id="GO:0001558">
    <property type="term" value="P:regulation of cell growth"/>
    <property type="evidence" value="ECO:0007669"/>
    <property type="project" value="EnsemblFungi"/>
</dbReference>
<dbReference type="SUPFAM" id="SSF48371">
    <property type="entry name" value="ARM repeat"/>
    <property type="match status" value="1"/>
</dbReference>
<evidence type="ECO:0000259" key="5">
    <source>
        <dbReference type="SMART" id="SM01310"/>
    </source>
</evidence>
<dbReference type="Proteomes" id="UP000001640">
    <property type="component" value="Chromosome 1"/>
</dbReference>
<dbReference type="InterPro" id="IPR029453">
    <property type="entry name" value="Rictor_IV"/>
</dbReference>
<dbReference type="GO" id="GO:0031505">
    <property type="term" value="P:fungal-type cell wall organization"/>
    <property type="evidence" value="ECO:0007669"/>
    <property type="project" value="EnsemblFungi"/>
</dbReference>
<dbReference type="Pfam" id="PF14664">
    <property type="entry name" value="RICTOR_N"/>
    <property type="match status" value="1"/>
</dbReference>
<dbReference type="InParanoid" id="G0V941"/>
<dbReference type="OrthoDB" id="271111at2759"/>
<dbReference type="OMA" id="EIRIHAT"/>
<dbReference type="GO" id="GO:0030950">
    <property type="term" value="P:establishment or maintenance of actin cytoskeleton polarity"/>
    <property type="evidence" value="ECO:0007669"/>
    <property type="project" value="EnsemblFungi"/>
</dbReference>
<feature type="compositionally biased region" description="Polar residues" evidence="2">
    <location>
        <begin position="184"/>
        <end position="205"/>
    </location>
</feature>
<dbReference type="InterPro" id="IPR016024">
    <property type="entry name" value="ARM-type_fold"/>
</dbReference>
<dbReference type="GO" id="GO:0043495">
    <property type="term" value="F:protein-membrane adaptor activity"/>
    <property type="evidence" value="ECO:0007669"/>
    <property type="project" value="EnsemblFungi"/>
</dbReference>
<dbReference type="STRING" id="1064592.G0V941"/>
<keyword evidence="7" id="KW-1185">Reference proteome</keyword>
<feature type="domain" description="Rapamycin-insensitive companion of mTOR" evidence="5">
    <location>
        <begin position="1103"/>
        <end position="1175"/>
    </location>
</feature>
<evidence type="ECO:0000313" key="6">
    <source>
        <dbReference type="EMBL" id="CCC67991.1"/>
    </source>
</evidence>
<gene>
    <name evidence="6" type="primary">NCAS0A14330</name>
    <name evidence="6" type="ordered locus">NCAS_0A14330</name>
</gene>
<dbReference type="GO" id="GO:0005886">
    <property type="term" value="C:plasma membrane"/>
    <property type="evidence" value="ECO:0007669"/>
    <property type="project" value="EnsemblFungi"/>
</dbReference>
<feature type="region of interest" description="Disordered" evidence="2">
    <location>
        <begin position="154"/>
        <end position="206"/>
    </location>
</feature>
<name>G0V941_NAUCA</name>
<evidence type="ECO:0008006" key="8">
    <source>
        <dbReference type="Google" id="ProtNLM"/>
    </source>
</evidence>
<dbReference type="RefSeq" id="XP_003674370.1">
    <property type="nucleotide sequence ID" value="XM_003674322.1"/>
</dbReference>
<dbReference type="PANTHER" id="PTHR13298">
    <property type="entry name" value="CYTOSOLIC REGULATOR PIANISSIMO"/>
    <property type="match status" value="1"/>
</dbReference>
<dbReference type="Pfam" id="PF14666">
    <property type="entry name" value="RICTOR_M"/>
    <property type="match status" value="1"/>
</dbReference>
<feature type="region of interest" description="Disordered" evidence="2">
    <location>
        <begin position="49"/>
        <end position="68"/>
    </location>
</feature>
<dbReference type="GO" id="GO:0030148">
    <property type="term" value="P:sphingolipid biosynthetic process"/>
    <property type="evidence" value="ECO:0007669"/>
    <property type="project" value="EnsemblFungi"/>
</dbReference>
<dbReference type="SMART" id="SM01307">
    <property type="entry name" value="RICTOR_M"/>
    <property type="match status" value="1"/>
</dbReference>
<evidence type="ECO:0000256" key="1">
    <source>
        <dbReference type="ARBA" id="ARBA00008878"/>
    </source>
</evidence>
<evidence type="ECO:0000259" key="3">
    <source>
        <dbReference type="SMART" id="SM01307"/>
    </source>
</evidence>
<dbReference type="SMART" id="SM01310">
    <property type="entry name" value="RICTOR_V"/>
    <property type="match status" value="1"/>
</dbReference>
<dbReference type="HOGENOM" id="CLU_001013_1_1_1"/>
<dbReference type="EMBL" id="HE576752">
    <property type="protein sequence ID" value="CCC67991.1"/>
    <property type="molecule type" value="Genomic_DNA"/>
</dbReference>
<dbReference type="InterPro" id="IPR028268">
    <property type="entry name" value="Pianissimo_fam"/>
</dbReference>
<dbReference type="SMART" id="SM01303">
    <property type="entry name" value="RasGEF_N_2"/>
    <property type="match status" value="1"/>
</dbReference>